<comment type="caution">
    <text evidence="2">The sequence shown here is derived from an EMBL/GenBank/DDBJ whole genome shotgun (WGS) entry which is preliminary data.</text>
</comment>
<name>A0A0D8BHJ3_9ACTN</name>
<protein>
    <submittedName>
        <fullName evidence="2">Uncharacterized protein</fullName>
    </submittedName>
</protein>
<reference evidence="2 3" key="2">
    <citation type="journal article" date="2016" name="Genome Announc.">
        <title>Permanent Draft Genome Sequences for Two Variants of Frankia sp. Strain CpI1, the First Frankia Strain Isolated from Root Nodules of Comptonia peregrina.</title>
        <authorList>
            <person name="Oshone R."/>
            <person name="Hurst S.G.IV."/>
            <person name="Abebe-Akele F."/>
            <person name="Simpson S."/>
            <person name="Morris K."/>
            <person name="Thomas W.K."/>
            <person name="Tisa L.S."/>
        </authorList>
    </citation>
    <scope>NUCLEOTIDE SEQUENCE [LARGE SCALE GENOMIC DNA]</scope>
    <source>
        <strain evidence="3">CpI1-S</strain>
    </source>
</reference>
<evidence type="ECO:0000313" key="2">
    <source>
        <dbReference type="EMBL" id="KJE23713.1"/>
    </source>
</evidence>
<feature type="compositionally biased region" description="Low complexity" evidence="1">
    <location>
        <begin position="18"/>
        <end position="28"/>
    </location>
</feature>
<feature type="region of interest" description="Disordered" evidence="1">
    <location>
        <begin position="1"/>
        <end position="57"/>
    </location>
</feature>
<dbReference type="AlphaFoldDB" id="A0A0D8BHJ3"/>
<proteinExistence type="predicted"/>
<dbReference type="Proteomes" id="UP000032545">
    <property type="component" value="Unassembled WGS sequence"/>
</dbReference>
<dbReference type="OrthoDB" id="2110908at201174"/>
<dbReference type="PATRIC" id="fig|1502723.3.peg.627"/>
<gene>
    <name evidence="2" type="ORF">FF36_01898</name>
</gene>
<reference evidence="3" key="1">
    <citation type="submission" date="2015-02" db="EMBL/GenBank/DDBJ databases">
        <title>Draft Genome of Frankia sp. CpI1-S.</title>
        <authorList>
            <person name="Oshone R.T."/>
            <person name="Ngom M."/>
            <person name="Ghodhbane-Gtari F."/>
            <person name="Gtari M."/>
            <person name="Morris K."/>
            <person name="Thomas K."/>
            <person name="Sen A."/>
            <person name="Tisa L.S."/>
        </authorList>
    </citation>
    <scope>NUCLEOTIDE SEQUENCE [LARGE SCALE GENOMIC DNA]</scope>
    <source>
        <strain evidence="3">CpI1-S</strain>
    </source>
</reference>
<evidence type="ECO:0000313" key="3">
    <source>
        <dbReference type="Proteomes" id="UP000032545"/>
    </source>
</evidence>
<keyword evidence="3" id="KW-1185">Reference proteome</keyword>
<dbReference type="RefSeq" id="WP_128423282.1">
    <property type="nucleotide sequence ID" value="NZ_JYFN01000011.1"/>
</dbReference>
<evidence type="ECO:0000256" key="1">
    <source>
        <dbReference type="SAM" id="MobiDB-lite"/>
    </source>
</evidence>
<sequence length="113" mass="11489">MDSLPLPRPAGTAGRDGGAAPPHVVPPGQGHGGTAPSRRELLPARAPAPERPGDGTTVVPIVYGVLVVWTSGDTEVHAGWSTVAEAEVHSARLRGLAHSAVIPIHLINRAAGP</sequence>
<dbReference type="EMBL" id="JYFN01000011">
    <property type="protein sequence ID" value="KJE23713.1"/>
    <property type="molecule type" value="Genomic_DNA"/>
</dbReference>
<organism evidence="2 3">
    <name type="scientific">Frankia torreyi</name>
    <dbReference type="NCBI Taxonomy" id="1856"/>
    <lineage>
        <taxon>Bacteria</taxon>
        <taxon>Bacillati</taxon>
        <taxon>Actinomycetota</taxon>
        <taxon>Actinomycetes</taxon>
        <taxon>Frankiales</taxon>
        <taxon>Frankiaceae</taxon>
        <taxon>Frankia</taxon>
    </lineage>
</organism>
<accession>A0A0D8BHJ3</accession>